<name>A0ABP9WPA6_9GAMM</name>
<evidence type="ECO:0000313" key="2">
    <source>
        <dbReference type="Proteomes" id="UP001408594"/>
    </source>
</evidence>
<proteinExistence type="predicted"/>
<sequence length="341" mass="39179">MKTLLTLDYELFFGEKTGTAKACLIDATNRLLGVLAEYDARAVFFVDAAYLVRLRYFAQTYERVAEDYAAVIRQLQELETLGHQIQLHIHPHWFDTHYDGNQWQTDTRRYRLGDWSRNETGRIISECTRELNRHLKNKVFAFRAGGWCVQPWQHIGPFLLENGISIDCTVYSDGQCLDQPHLFDFSGSPTTGSWNFELEPCRVVRNGTYKELPISSTRVSPLFFWRFAVNRLFGDLSEHHTFGDGSAMPNSKRELVRKLTRNCSIPVSIDGFKSSLLRSAYLKALRNGKTHFVAMGHPKALSEFSLKNIRLWLSEVYGRGGRLELMKVITDNEEVQVSEPA</sequence>
<reference evidence="1 2" key="1">
    <citation type="submission" date="2024-02" db="EMBL/GenBank/DDBJ databases">
        <title>Microbulbifer aestuariivivens NBRC 112533.</title>
        <authorList>
            <person name="Ichikawa N."/>
            <person name="Katano-Makiyama Y."/>
            <person name="Hidaka K."/>
        </authorList>
    </citation>
    <scope>NUCLEOTIDE SEQUENCE [LARGE SCALE GENOMIC DNA]</scope>
    <source>
        <strain evidence="1 2">NBRC 112533</strain>
    </source>
</reference>
<evidence type="ECO:0000313" key="1">
    <source>
        <dbReference type="EMBL" id="GAA5525027.1"/>
    </source>
</evidence>
<evidence type="ECO:0008006" key="3">
    <source>
        <dbReference type="Google" id="ProtNLM"/>
    </source>
</evidence>
<dbReference type="EMBL" id="BAABRT010000010">
    <property type="protein sequence ID" value="GAA5525027.1"/>
    <property type="molecule type" value="Genomic_DNA"/>
</dbReference>
<dbReference type="Gene3D" id="3.20.20.370">
    <property type="entry name" value="Glycoside hydrolase/deacetylase"/>
    <property type="match status" value="1"/>
</dbReference>
<dbReference type="InterPro" id="IPR011330">
    <property type="entry name" value="Glyco_hydro/deAcase_b/a-brl"/>
</dbReference>
<protein>
    <recommendedName>
        <fullName evidence="3">NodB homology domain-containing protein</fullName>
    </recommendedName>
</protein>
<dbReference type="SUPFAM" id="SSF88713">
    <property type="entry name" value="Glycoside hydrolase/deacetylase"/>
    <property type="match status" value="1"/>
</dbReference>
<comment type="caution">
    <text evidence="1">The sequence shown here is derived from an EMBL/GenBank/DDBJ whole genome shotgun (WGS) entry which is preliminary data.</text>
</comment>
<organism evidence="1 2">
    <name type="scientific">Microbulbifer aestuariivivens</name>
    <dbReference type="NCBI Taxonomy" id="1908308"/>
    <lineage>
        <taxon>Bacteria</taxon>
        <taxon>Pseudomonadati</taxon>
        <taxon>Pseudomonadota</taxon>
        <taxon>Gammaproteobacteria</taxon>
        <taxon>Cellvibrionales</taxon>
        <taxon>Microbulbiferaceae</taxon>
        <taxon>Microbulbifer</taxon>
    </lineage>
</organism>
<dbReference type="RefSeq" id="WP_345550371.1">
    <property type="nucleotide sequence ID" value="NZ_BAABRT010000010.1"/>
</dbReference>
<accession>A0ABP9WPA6</accession>
<dbReference type="Proteomes" id="UP001408594">
    <property type="component" value="Unassembled WGS sequence"/>
</dbReference>
<keyword evidence="2" id="KW-1185">Reference proteome</keyword>
<gene>
    <name evidence="1" type="ORF">Maes01_01587</name>
</gene>